<feature type="domain" description="ChlI/MoxR AAA lid" evidence="4">
    <location>
        <begin position="319"/>
        <end position="378"/>
    </location>
</feature>
<dbReference type="EC" id="6.6.1.1" evidence="1"/>
<dbReference type="Proteomes" id="UP000094444">
    <property type="component" value="Unassembled WGS sequence"/>
</dbReference>
<reference evidence="5" key="1">
    <citation type="submission" date="2017-09" db="EMBL/GenBank/DDBJ databases">
        <title>Polyketide synthases of a Diaporthe helianthi virulent isolate.</title>
        <authorList>
            <person name="Baroncelli R."/>
        </authorList>
    </citation>
    <scope>NUCLEOTIDE SEQUENCE [LARGE SCALE GENOMIC DNA]</scope>
    <source>
        <strain evidence="5">7/96</strain>
    </source>
</reference>
<keyword evidence="6" id="KW-1185">Reference proteome</keyword>
<organism evidence="5 6">
    <name type="scientific">Diaporthe helianthi</name>
    <dbReference type="NCBI Taxonomy" id="158607"/>
    <lineage>
        <taxon>Eukaryota</taxon>
        <taxon>Fungi</taxon>
        <taxon>Dikarya</taxon>
        <taxon>Ascomycota</taxon>
        <taxon>Pezizomycotina</taxon>
        <taxon>Sordariomycetes</taxon>
        <taxon>Sordariomycetidae</taxon>
        <taxon>Diaporthales</taxon>
        <taxon>Diaporthaceae</taxon>
        <taxon>Diaporthe</taxon>
    </lineage>
</organism>
<comment type="caution">
    <text evidence="5">The sequence shown here is derived from an EMBL/GenBank/DDBJ whole genome shotgun (WGS) entry which is preliminary data.</text>
</comment>
<evidence type="ECO:0000313" key="5">
    <source>
        <dbReference type="EMBL" id="POS80208.1"/>
    </source>
</evidence>
<dbReference type="PANTHER" id="PTHR11603">
    <property type="entry name" value="AAA FAMILY ATPASE"/>
    <property type="match status" value="1"/>
</dbReference>
<gene>
    <name evidence="5" type="ORF">DHEL01_v201400</name>
</gene>
<accession>A0A2P5ICL2</accession>
<dbReference type="Gene3D" id="1.10.8.80">
    <property type="entry name" value="Magnesium chelatase subunit I, C-Terminal domain"/>
    <property type="match status" value="1"/>
</dbReference>
<evidence type="ECO:0000256" key="2">
    <source>
        <dbReference type="ARBA" id="ARBA00023444"/>
    </source>
</evidence>
<dbReference type="OrthoDB" id="5582146at2759"/>
<dbReference type="PANTHER" id="PTHR11603:SF132">
    <property type="entry name" value="C2H2-TYPE DOMAIN-CONTAINING PROTEIN"/>
    <property type="match status" value="1"/>
</dbReference>
<comment type="pathway">
    <text evidence="2">Porphyrin-containing compound metabolism.</text>
</comment>
<evidence type="ECO:0000259" key="4">
    <source>
        <dbReference type="Pfam" id="PF17863"/>
    </source>
</evidence>
<sequence length="413" mass="44925">MADDHVLAKVHALSDVELACLLSLISNEHCIVSTPPDCLDDLVTELQLISHRTFGLKSAVVECNPNTTLDDFASSLPLQPHPSSPTTTRSLSHYLSRNPHDSYFPAGHVSFAHSPGRLGQPAIAPLAPQTPGPSHSQIANIILAKNLDKAPKAVQTQALELLRTKRIFTRTSVQTAPKTFMLVAVLGADSGGEARVTQHLNDFFYVAHWVDPDEEGFPHMDGDDASSISYTDDGRGDDNASIASTDSVVRRRSRGSTNDILYRSSPKPLAMPASTTTPTTNKPPAFTAADVSHLRQLSLRTAIDIDVLRYQMNIISFLRMHRAVSGGITPQATRHLDQLVRTLAPLHGLEFITPALVGVAARKVYLHRIKMVKPSMERSMQWGSELGAIERLLEGWGPEDVVEEVLAVVTAPA</sequence>
<feature type="compositionally biased region" description="Polar residues" evidence="3">
    <location>
        <begin position="273"/>
        <end position="282"/>
    </location>
</feature>
<dbReference type="EMBL" id="MAVT02000064">
    <property type="protein sequence ID" value="POS80208.1"/>
    <property type="molecule type" value="Genomic_DNA"/>
</dbReference>
<evidence type="ECO:0000256" key="1">
    <source>
        <dbReference type="ARBA" id="ARBA00012825"/>
    </source>
</evidence>
<dbReference type="AlphaFoldDB" id="A0A2P5ICL2"/>
<dbReference type="Pfam" id="PF17863">
    <property type="entry name" value="AAA_lid_2"/>
    <property type="match status" value="1"/>
</dbReference>
<protein>
    <recommendedName>
        <fullName evidence="1">magnesium chelatase</fullName>
        <ecNumber evidence="1">6.6.1.1</ecNumber>
    </recommendedName>
</protein>
<evidence type="ECO:0000256" key="3">
    <source>
        <dbReference type="SAM" id="MobiDB-lite"/>
    </source>
</evidence>
<proteinExistence type="predicted"/>
<dbReference type="InParanoid" id="A0A2P5ICL2"/>
<evidence type="ECO:0000313" key="6">
    <source>
        <dbReference type="Proteomes" id="UP000094444"/>
    </source>
</evidence>
<dbReference type="InterPro" id="IPR052041">
    <property type="entry name" value="Nucleic_acid_metab_PIN/TRAM"/>
</dbReference>
<name>A0A2P5ICL2_DIAHE</name>
<dbReference type="GO" id="GO:0016851">
    <property type="term" value="F:magnesium chelatase activity"/>
    <property type="evidence" value="ECO:0007669"/>
    <property type="project" value="UniProtKB-EC"/>
</dbReference>
<dbReference type="InterPro" id="IPR041628">
    <property type="entry name" value="ChlI/MoxR_AAA_lid"/>
</dbReference>
<feature type="region of interest" description="Disordered" evidence="3">
    <location>
        <begin position="216"/>
        <end position="284"/>
    </location>
</feature>